<accession>A0A6J4J1I1</accession>
<feature type="region of interest" description="Disordered" evidence="1">
    <location>
        <begin position="1"/>
        <end position="100"/>
    </location>
</feature>
<dbReference type="EMBL" id="CADCTP010000236">
    <property type="protein sequence ID" value="CAA9264379.1"/>
    <property type="molecule type" value="Genomic_DNA"/>
</dbReference>
<name>A0A6J4J1I1_9ACTN</name>
<gene>
    <name evidence="2" type="ORF">AVDCRST_MAG41-2566</name>
</gene>
<protein>
    <submittedName>
        <fullName evidence="2">Uncharacterized protein</fullName>
    </submittedName>
</protein>
<feature type="compositionally biased region" description="Basic and acidic residues" evidence="1">
    <location>
        <begin position="32"/>
        <end position="85"/>
    </location>
</feature>
<evidence type="ECO:0000256" key="1">
    <source>
        <dbReference type="SAM" id="MobiDB-lite"/>
    </source>
</evidence>
<feature type="compositionally biased region" description="Basic residues" evidence="1">
    <location>
        <begin position="14"/>
        <end position="26"/>
    </location>
</feature>
<evidence type="ECO:0000313" key="2">
    <source>
        <dbReference type="EMBL" id="CAA9264379.1"/>
    </source>
</evidence>
<dbReference type="AlphaFoldDB" id="A0A6J4J1I1"/>
<feature type="non-terminal residue" evidence="2">
    <location>
        <position position="1"/>
    </location>
</feature>
<feature type="compositionally biased region" description="Basic residues" evidence="1">
    <location>
        <begin position="90"/>
        <end position="100"/>
    </location>
</feature>
<proteinExistence type="predicted"/>
<organism evidence="2">
    <name type="scientific">uncultured Mycobacteriales bacterium</name>
    <dbReference type="NCBI Taxonomy" id="581187"/>
    <lineage>
        <taxon>Bacteria</taxon>
        <taxon>Bacillati</taxon>
        <taxon>Actinomycetota</taxon>
        <taxon>Actinomycetes</taxon>
        <taxon>Mycobacteriales</taxon>
        <taxon>environmental samples</taxon>
    </lineage>
</organism>
<sequence>AFRLQRHGGDPAGRRHPHRHRCRQHRGPPGLPEERGRERRELRLDRCRRQRGREPAPEARQGRSGREGEHHLLLPVDRPGREELLAARGRGPRRVHRRQL</sequence>
<feature type="non-terminal residue" evidence="2">
    <location>
        <position position="100"/>
    </location>
</feature>
<reference evidence="2" key="1">
    <citation type="submission" date="2020-02" db="EMBL/GenBank/DDBJ databases">
        <authorList>
            <person name="Meier V. D."/>
        </authorList>
    </citation>
    <scope>NUCLEOTIDE SEQUENCE</scope>
    <source>
        <strain evidence="2">AVDCRST_MAG41</strain>
    </source>
</reference>